<proteinExistence type="predicted"/>
<sequence>MRADPPTEPEQPWDEGRLGTVLSNSYAAFGRRGRVDAPRAAAQLGVSPSTVRRWVRHGIPARRLPEIQERILPPASMFTQERRELTHARESLWDIVDRGAPVNPAWVKQGWLKPHTLAIVLLRDRGVCVPRISRTGSDRSGERLTAAGGVIVEQLEFRNRFRAQVAKGELLEAVRDWRIVIPSGQIHPGRTQAWLADAPRPSLDHLRDHPQVKIPVTKPRKQSHTTVRKTTAEKGP</sequence>
<evidence type="ECO:0000313" key="2">
    <source>
        <dbReference type="EMBL" id="KXZ58725.1"/>
    </source>
</evidence>
<accession>A0A150H9N5</accession>
<name>A0A150H9N5_9MICO</name>
<comment type="caution">
    <text evidence="2">The sequence shown here is derived from an EMBL/GenBank/DDBJ whole genome shotgun (WGS) entry which is preliminary data.</text>
</comment>
<feature type="region of interest" description="Disordered" evidence="1">
    <location>
        <begin position="216"/>
        <end position="236"/>
    </location>
</feature>
<dbReference type="Proteomes" id="UP000075357">
    <property type="component" value="Unassembled WGS sequence"/>
</dbReference>
<dbReference type="RefSeq" id="WP_061683577.1">
    <property type="nucleotide sequence ID" value="NZ_LRAD01000053.1"/>
</dbReference>
<reference evidence="2 3" key="1">
    <citation type="submission" date="2016-01" db="EMBL/GenBank/DDBJ databases">
        <title>Draft genome sequences of Microbacterium laevaniformans LCDC 91-0039 and the type strain of Microbacterium hominis LCDC 84-209.</title>
        <authorList>
            <person name="Bernier A.-M."/>
            <person name="Bernard K."/>
        </authorList>
    </citation>
    <scope>NUCLEOTIDE SEQUENCE [LARGE SCALE GENOMIC DNA]</scope>
    <source>
        <strain evidence="2 3">LCDC 91-0039</strain>
    </source>
</reference>
<dbReference type="STRING" id="36807.Mlaev_02428"/>
<feature type="compositionally biased region" description="Basic residues" evidence="1">
    <location>
        <begin position="218"/>
        <end position="227"/>
    </location>
</feature>
<dbReference type="GO" id="GO:0003677">
    <property type="term" value="F:DNA binding"/>
    <property type="evidence" value="ECO:0007669"/>
    <property type="project" value="InterPro"/>
</dbReference>
<dbReference type="Gene3D" id="1.10.260.40">
    <property type="entry name" value="lambda repressor-like DNA-binding domains"/>
    <property type="match status" value="1"/>
</dbReference>
<protein>
    <submittedName>
        <fullName evidence="2">Uncharacterized protein</fullName>
    </submittedName>
</protein>
<dbReference type="InterPro" id="IPR010982">
    <property type="entry name" value="Lambda_DNA-bd_dom_sf"/>
</dbReference>
<evidence type="ECO:0000256" key="1">
    <source>
        <dbReference type="SAM" id="MobiDB-lite"/>
    </source>
</evidence>
<gene>
    <name evidence="2" type="ORF">Mlaev_02428</name>
</gene>
<dbReference type="PATRIC" id="fig|36807.3.peg.2471"/>
<organism evidence="2 3">
    <name type="scientific">Microbacterium laevaniformans</name>
    <dbReference type="NCBI Taxonomy" id="36807"/>
    <lineage>
        <taxon>Bacteria</taxon>
        <taxon>Bacillati</taxon>
        <taxon>Actinomycetota</taxon>
        <taxon>Actinomycetes</taxon>
        <taxon>Micrococcales</taxon>
        <taxon>Microbacteriaceae</taxon>
        <taxon>Microbacterium</taxon>
    </lineage>
</organism>
<keyword evidence="3" id="KW-1185">Reference proteome</keyword>
<dbReference type="AlphaFoldDB" id="A0A150H9N5"/>
<evidence type="ECO:0000313" key="3">
    <source>
        <dbReference type="Proteomes" id="UP000075357"/>
    </source>
</evidence>
<dbReference type="EMBL" id="LRAD01000053">
    <property type="protein sequence ID" value="KXZ58725.1"/>
    <property type="molecule type" value="Genomic_DNA"/>
</dbReference>